<feature type="domain" description="Alpha-galactosidase NEW3" evidence="2">
    <location>
        <begin position="2"/>
        <end position="73"/>
    </location>
</feature>
<reference evidence="3" key="1">
    <citation type="submission" date="2019-08" db="EMBL/GenBank/DDBJ databases">
        <authorList>
            <person name="Kucharzyk K."/>
            <person name="Murdoch R.W."/>
            <person name="Higgins S."/>
            <person name="Loffler F."/>
        </authorList>
    </citation>
    <scope>NUCLEOTIDE SEQUENCE</scope>
</reference>
<accession>A0A645IZV2</accession>
<keyword evidence="1" id="KW-0812">Transmembrane</keyword>
<gene>
    <name evidence="3" type="ORF">SDC9_204129</name>
</gene>
<sequence>MNGQTATLHIGITNDGSAEMKDITVQIDLPYKWIIQSMDPGTISLLPGESGEFIIVLAVPASENASTHTLNVSCKSGDLTSDIINIPVAVVTNPVFGYVIIGCVVLMIAGTVFYFRRNVRR</sequence>
<dbReference type="EMBL" id="VSSQ01126766">
    <property type="protein sequence ID" value="MPN56440.1"/>
    <property type="molecule type" value="Genomic_DNA"/>
</dbReference>
<dbReference type="Pfam" id="PF10633">
    <property type="entry name" value="NPCBM_assoc"/>
    <property type="match status" value="1"/>
</dbReference>
<dbReference type="InterPro" id="IPR013783">
    <property type="entry name" value="Ig-like_fold"/>
</dbReference>
<feature type="transmembrane region" description="Helical" evidence="1">
    <location>
        <begin position="95"/>
        <end position="115"/>
    </location>
</feature>
<keyword evidence="1" id="KW-1133">Transmembrane helix</keyword>
<proteinExistence type="predicted"/>
<organism evidence="3">
    <name type="scientific">bioreactor metagenome</name>
    <dbReference type="NCBI Taxonomy" id="1076179"/>
    <lineage>
        <taxon>unclassified sequences</taxon>
        <taxon>metagenomes</taxon>
        <taxon>ecological metagenomes</taxon>
    </lineage>
</organism>
<keyword evidence="1" id="KW-0472">Membrane</keyword>
<evidence type="ECO:0000313" key="3">
    <source>
        <dbReference type="EMBL" id="MPN56440.1"/>
    </source>
</evidence>
<protein>
    <recommendedName>
        <fullName evidence="2">Alpha-galactosidase NEW3 domain-containing protein</fullName>
    </recommendedName>
</protein>
<comment type="caution">
    <text evidence="3">The sequence shown here is derived from an EMBL/GenBank/DDBJ whole genome shotgun (WGS) entry which is preliminary data.</text>
</comment>
<evidence type="ECO:0000256" key="1">
    <source>
        <dbReference type="SAM" id="Phobius"/>
    </source>
</evidence>
<name>A0A645IZV2_9ZZZZ</name>
<dbReference type="AlphaFoldDB" id="A0A645IZV2"/>
<evidence type="ECO:0000259" key="2">
    <source>
        <dbReference type="Pfam" id="PF10633"/>
    </source>
</evidence>
<dbReference type="InterPro" id="IPR018905">
    <property type="entry name" value="A-galactase_NEW3"/>
</dbReference>
<dbReference type="Gene3D" id="2.60.40.10">
    <property type="entry name" value="Immunoglobulins"/>
    <property type="match status" value="1"/>
</dbReference>